<organism evidence="1 2">
    <name type="scientific">Abditibacterium utsteinense</name>
    <dbReference type="NCBI Taxonomy" id="1960156"/>
    <lineage>
        <taxon>Bacteria</taxon>
        <taxon>Pseudomonadati</taxon>
        <taxon>Abditibacteriota</taxon>
        <taxon>Abditibacteriia</taxon>
        <taxon>Abditibacteriales</taxon>
        <taxon>Abditibacteriaceae</taxon>
        <taxon>Abditibacterium</taxon>
    </lineage>
</organism>
<sequence>MHANINAAVKHCPLLSLDVHEDGLHRISRSGIDKGSLWIRIKVTGYSICITGEVKVLMSNFIRTHFGSESSVIQGKIYWHNISNIGDVSKIIHRFGEP</sequence>
<evidence type="ECO:0000313" key="2">
    <source>
        <dbReference type="Proteomes" id="UP000237684"/>
    </source>
</evidence>
<reference evidence="1 2" key="1">
    <citation type="journal article" date="2018" name="Syst. Appl. Microbiol.">
        <title>Abditibacterium utsteinense sp. nov., the first cultivated member of candidate phylum FBP, isolated from ice-free Antarctic soil samples.</title>
        <authorList>
            <person name="Tahon G."/>
            <person name="Tytgat B."/>
            <person name="Lebbe L."/>
            <person name="Carlier A."/>
            <person name="Willems A."/>
        </authorList>
    </citation>
    <scope>NUCLEOTIDE SEQUENCE [LARGE SCALE GENOMIC DNA]</scope>
    <source>
        <strain evidence="1 2">LMG 29911</strain>
    </source>
</reference>
<comment type="caution">
    <text evidence="1">The sequence shown here is derived from an EMBL/GenBank/DDBJ whole genome shotgun (WGS) entry which is preliminary data.</text>
</comment>
<dbReference type="Proteomes" id="UP000237684">
    <property type="component" value="Unassembled WGS sequence"/>
</dbReference>
<gene>
    <name evidence="1" type="ORF">B1R32_101151</name>
</gene>
<proteinExistence type="predicted"/>
<dbReference type="InParanoid" id="A0A2S8SX78"/>
<dbReference type="AlphaFoldDB" id="A0A2S8SX78"/>
<dbReference type="EMBL" id="NIGF01000001">
    <property type="protein sequence ID" value="PQV65410.1"/>
    <property type="molecule type" value="Genomic_DNA"/>
</dbReference>
<dbReference type="RefSeq" id="WP_123580218.1">
    <property type="nucleotide sequence ID" value="NZ_NIGF01000001.1"/>
</dbReference>
<evidence type="ECO:0000313" key="1">
    <source>
        <dbReference type="EMBL" id="PQV65410.1"/>
    </source>
</evidence>
<protein>
    <submittedName>
        <fullName evidence="1">Uncharacterized protein</fullName>
    </submittedName>
</protein>
<keyword evidence="2" id="KW-1185">Reference proteome</keyword>
<accession>A0A2S8SX78</accession>
<name>A0A2S8SX78_9BACT</name>